<evidence type="ECO:0000313" key="2">
    <source>
        <dbReference type="Proteomes" id="UP000824120"/>
    </source>
</evidence>
<dbReference type="EMBL" id="JACXVP010000001">
    <property type="protein sequence ID" value="KAG5631084.1"/>
    <property type="molecule type" value="Genomic_DNA"/>
</dbReference>
<evidence type="ECO:0000313" key="1">
    <source>
        <dbReference type="EMBL" id="KAG5631084.1"/>
    </source>
</evidence>
<accession>A0A9J6B370</accession>
<dbReference type="Proteomes" id="UP000824120">
    <property type="component" value="Chromosome 1"/>
</dbReference>
<proteinExistence type="predicted"/>
<gene>
    <name evidence="1" type="ORF">H5410_002801</name>
</gene>
<organism evidence="1 2">
    <name type="scientific">Solanum commersonii</name>
    <name type="common">Commerson's wild potato</name>
    <name type="synonym">Commerson's nightshade</name>
    <dbReference type="NCBI Taxonomy" id="4109"/>
    <lineage>
        <taxon>Eukaryota</taxon>
        <taxon>Viridiplantae</taxon>
        <taxon>Streptophyta</taxon>
        <taxon>Embryophyta</taxon>
        <taxon>Tracheophyta</taxon>
        <taxon>Spermatophyta</taxon>
        <taxon>Magnoliopsida</taxon>
        <taxon>eudicotyledons</taxon>
        <taxon>Gunneridae</taxon>
        <taxon>Pentapetalae</taxon>
        <taxon>asterids</taxon>
        <taxon>lamiids</taxon>
        <taxon>Solanales</taxon>
        <taxon>Solanaceae</taxon>
        <taxon>Solanoideae</taxon>
        <taxon>Solaneae</taxon>
        <taxon>Solanum</taxon>
    </lineage>
</organism>
<protein>
    <submittedName>
        <fullName evidence="1">Uncharacterized protein</fullName>
    </submittedName>
</protein>
<name>A0A9J6B370_SOLCO</name>
<sequence>MDKLREKSQLGDFYIQFDLPDASKDLGEGLEKKEMSVGLIVNLIDLPRIDQGEILTRLSVINVENLGI</sequence>
<keyword evidence="2" id="KW-1185">Reference proteome</keyword>
<reference evidence="1 2" key="1">
    <citation type="submission" date="2020-09" db="EMBL/GenBank/DDBJ databases">
        <title>De no assembly of potato wild relative species, Solanum commersonii.</title>
        <authorList>
            <person name="Cho K."/>
        </authorList>
    </citation>
    <scope>NUCLEOTIDE SEQUENCE [LARGE SCALE GENOMIC DNA]</scope>
    <source>
        <strain evidence="1">LZ3.2</strain>
        <tissue evidence="1">Leaf</tissue>
    </source>
</reference>
<dbReference type="AlphaFoldDB" id="A0A9J6B370"/>
<comment type="caution">
    <text evidence="1">The sequence shown here is derived from an EMBL/GenBank/DDBJ whole genome shotgun (WGS) entry which is preliminary data.</text>
</comment>